<name>A0A0F7UIQ6_NEOCL</name>
<feature type="region of interest" description="Disordered" evidence="1">
    <location>
        <begin position="1"/>
        <end position="41"/>
    </location>
</feature>
<organism evidence="2">
    <name type="scientific">Neospora caninum (strain Liverpool)</name>
    <dbReference type="NCBI Taxonomy" id="572307"/>
    <lineage>
        <taxon>Eukaryota</taxon>
        <taxon>Sar</taxon>
        <taxon>Alveolata</taxon>
        <taxon>Apicomplexa</taxon>
        <taxon>Conoidasida</taxon>
        <taxon>Coccidia</taxon>
        <taxon>Eucoccidiorida</taxon>
        <taxon>Eimeriorina</taxon>
        <taxon>Sarcocystidae</taxon>
        <taxon>Neospora</taxon>
    </lineage>
</organism>
<protein>
    <submittedName>
        <fullName evidence="2">Uncharacterized protein</fullName>
    </submittedName>
</protein>
<dbReference type="AlphaFoldDB" id="A0A0F7UIQ6"/>
<feature type="region of interest" description="Disordered" evidence="1">
    <location>
        <begin position="364"/>
        <end position="437"/>
    </location>
</feature>
<feature type="compositionally biased region" description="Polar residues" evidence="1">
    <location>
        <begin position="407"/>
        <end position="437"/>
    </location>
</feature>
<proteinExistence type="predicted"/>
<feature type="compositionally biased region" description="Basic and acidic residues" evidence="1">
    <location>
        <begin position="364"/>
        <end position="405"/>
    </location>
</feature>
<accession>A0A0F7UIQ6</accession>
<evidence type="ECO:0000313" key="2">
    <source>
        <dbReference type="EMBL" id="CEL68465.1"/>
    </source>
</evidence>
<reference evidence="2" key="1">
    <citation type="journal article" date="2015" name="PLoS ONE">
        <title>Comprehensive Evaluation of Toxoplasma gondii VEG and Neospora caninum LIV Genomes with Tachyzoite Stage Transcriptome and Proteome Defines Novel Transcript Features.</title>
        <authorList>
            <person name="Ramaprasad A."/>
            <person name="Mourier T."/>
            <person name="Naeem R."/>
            <person name="Malas T.B."/>
            <person name="Moussa E."/>
            <person name="Panigrahi A."/>
            <person name="Vermont S.J."/>
            <person name="Otto T.D."/>
            <person name="Wastling J."/>
            <person name="Pain A."/>
        </authorList>
    </citation>
    <scope>NUCLEOTIDE SEQUENCE</scope>
    <source>
        <strain evidence="2">Liverpool</strain>
    </source>
</reference>
<feature type="compositionally biased region" description="Basic and acidic residues" evidence="1">
    <location>
        <begin position="157"/>
        <end position="166"/>
    </location>
</feature>
<feature type="compositionally biased region" description="Basic and acidic residues" evidence="1">
    <location>
        <begin position="289"/>
        <end position="300"/>
    </location>
</feature>
<sequence>MFSAEETPVVGQPQGFFMGTHQADQLPKSSGGIPKEKNLFPSLDGQDLCDFEVVQTETHFTEANSVKERFTPAGPQSPRTPADPTSGGSSAFRACSPALDTPDVYIQTPPDHGVSGRRCGGTEPVFNTSDQSSRSLRSDRDSGATPCSCDPNSTDQSHTDNNYRDTHADIGCGEGNSIAVQFISRGSSRDDQPPEDRRNEFGAGARDVLALADGVNNIRLASHPEDSGVLTQMNRTMQMIRQQLDQQAVQIQTLTSLVNEMSAKLDLLHGGRTPPERQASVNFSGCGARDGRAETTDIARGRIVPPPLPRDRSQDPAPLAAGSRPARYNPVEDRSVAHRNALAAQRAAEAEALERKRLEELRAMERRKEEERKRKEEEERKRQEEAARRAAEEQRRREELEEKRKNIMSSLISGQARSSSLFGDDSGPTNKNSLFDD</sequence>
<feature type="region of interest" description="Disordered" evidence="1">
    <location>
        <begin position="62"/>
        <end position="166"/>
    </location>
</feature>
<gene>
    <name evidence="2" type="ORF">BN1204_042275</name>
</gene>
<evidence type="ECO:0000256" key="1">
    <source>
        <dbReference type="SAM" id="MobiDB-lite"/>
    </source>
</evidence>
<feature type="region of interest" description="Disordered" evidence="1">
    <location>
        <begin position="285"/>
        <end position="330"/>
    </location>
</feature>
<dbReference type="EMBL" id="LN714484">
    <property type="protein sequence ID" value="CEL68465.1"/>
    <property type="molecule type" value="Genomic_DNA"/>
</dbReference>